<sequence length="143" mass="15667">MTSPELLASVLRLQVGQAPVVRLPRHAEAGAVVARDGFGNAGSIGGVHTRFTLPKDDWALQRKDWHSFTATQITIPHDGKRDPQQLAALTAQLCHQSLAWDARTRHPVPLHVAGAMDRAHPEYRGPSMETAHMPETDQAQDSE</sequence>
<accession>A0A4Q9HVV8</accession>
<evidence type="ECO:0000259" key="2">
    <source>
        <dbReference type="Pfam" id="PF13032"/>
    </source>
</evidence>
<keyword evidence="4" id="KW-1185">Reference proteome</keyword>
<evidence type="ECO:0000256" key="1">
    <source>
        <dbReference type="SAM" id="MobiDB-lite"/>
    </source>
</evidence>
<feature type="region of interest" description="Disordered" evidence="1">
    <location>
        <begin position="120"/>
        <end position="143"/>
    </location>
</feature>
<dbReference type="AlphaFoldDB" id="A0A4Q9HVV8"/>
<dbReference type="OrthoDB" id="4561883at2"/>
<dbReference type="InterPro" id="IPR024996">
    <property type="entry name" value="RNaseH_pPIWI_RE"/>
</dbReference>
<evidence type="ECO:0000313" key="3">
    <source>
        <dbReference type="EMBL" id="TBO59348.1"/>
    </source>
</evidence>
<evidence type="ECO:0000313" key="4">
    <source>
        <dbReference type="Proteomes" id="UP000292452"/>
    </source>
</evidence>
<name>A0A4Q9HVV8_STRKA</name>
<dbReference type="Pfam" id="PF13032">
    <property type="entry name" value="RNaseH_pPIWI_RE"/>
    <property type="match status" value="1"/>
</dbReference>
<dbReference type="EMBL" id="SIXH01000085">
    <property type="protein sequence ID" value="TBO59348.1"/>
    <property type="molecule type" value="Genomic_DNA"/>
</dbReference>
<dbReference type="Proteomes" id="UP000292452">
    <property type="component" value="Unassembled WGS sequence"/>
</dbReference>
<feature type="domain" description="pPIWI-RE RNaseH" evidence="2">
    <location>
        <begin position="40"/>
        <end position="121"/>
    </location>
</feature>
<protein>
    <submittedName>
        <fullName evidence="3">DUF3893 domain-containing protein</fullName>
    </submittedName>
</protein>
<proteinExistence type="predicted"/>
<comment type="caution">
    <text evidence="3">The sequence shown here is derived from an EMBL/GenBank/DDBJ whole genome shotgun (WGS) entry which is preliminary data.</text>
</comment>
<gene>
    <name evidence="3" type="ORF">EYS09_12590</name>
</gene>
<reference evidence="3 4" key="1">
    <citation type="submission" date="2019-02" db="EMBL/GenBank/DDBJ databases">
        <title>Draft Genome Sequence of Streptomyces sp. AM-2504, identified by 16S rRNA comparative analysis as a Streptomyces Kasugaensis strain.</title>
        <authorList>
            <person name="Napolioni V."/>
            <person name="Giuliodori A.M."/>
            <person name="Spurio R."/>
            <person name="Fabbretti A."/>
        </authorList>
    </citation>
    <scope>NUCLEOTIDE SEQUENCE [LARGE SCALE GENOMIC DNA]</scope>
    <source>
        <strain evidence="3 4">AM-2504</strain>
    </source>
</reference>
<organism evidence="3 4">
    <name type="scientific">Streptomyces kasugaensis</name>
    <dbReference type="NCBI Taxonomy" id="1946"/>
    <lineage>
        <taxon>Bacteria</taxon>
        <taxon>Bacillati</taxon>
        <taxon>Actinomycetota</taxon>
        <taxon>Actinomycetes</taxon>
        <taxon>Kitasatosporales</taxon>
        <taxon>Streptomycetaceae</taxon>
        <taxon>Streptomyces</taxon>
    </lineage>
</organism>